<protein>
    <submittedName>
        <fullName evidence="4">Endonuclease/exonuclease/phosphatase</fullName>
    </submittedName>
</protein>
<feature type="transmembrane region" description="Helical" evidence="2">
    <location>
        <begin position="95"/>
        <end position="115"/>
    </location>
</feature>
<feature type="region of interest" description="Disordered" evidence="1">
    <location>
        <begin position="1"/>
        <end position="26"/>
    </location>
</feature>
<feature type="transmembrane region" description="Helical" evidence="2">
    <location>
        <begin position="36"/>
        <end position="58"/>
    </location>
</feature>
<keyword evidence="4" id="KW-0255">Endonuclease</keyword>
<dbReference type="eggNOG" id="COG3021">
    <property type="taxonomic scope" value="Bacteria"/>
</dbReference>
<feature type="domain" description="Endonuclease/exonuclease/phosphatase" evidence="3">
    <location>
        <begin position="152"/>
        <end position="374"/>
    </location>
</feature>
<dbReference type="InterPro" id="IPR005135">
    <property type="entry name" value="Endo/exonuclease/phosphatase"/>
</dbReference>
<dbReference type="Pfam" id="PF03372">
    <property type="entry name" value="Exo_endo_phos"/>
    <property type="match status" value="1"/>
</dbReference>
<dbReference type="Proteomes" id="UP000002220">
    <property type="component" value="Chromosome"/>
</dbReference>
<gene>
    <name evidence="4" type="ordered locus">Plim_3875</name>
</gene>
<keyword evidence="2" id="KW-0472">Membrane</keyword>
<dbReference type="GO" id="GO:0004519">
    <property type="term" value="F:endonuclease activity"/>
    <property type="evidence" value="ECO:0007669"/>
    <property type="project" value="UniProtKB-KW"/>
</dbReference>
<dbReference type="GO" id="GO:0004527">
    <property type="term" value="F:exonuclease activity"/>
    <property type="evidence" value="ECO:0007669"/>
    <property type="project" value="UniProtKB-KW"/>
</dbReference>
<dbReference type="EMBL" id="CP001744">
    <property type="protein sequence ID" value="ADG69687.1"/>
    <property type="molecule type" value="Genomic_DNA"/>
</dbReference>
<reference evidence="4 5" key="1">
    <citation type="journal article" date="2010" name="Stand. Genomic Sci.">
        <title>Complete genome sequence of Planctomyces limnophilus type strain (Mu 290).</title>
        <authorList>
            <person name="Labutti K."/>
            <person name="Sikorski J."/>
            <person name="Schneider S."/>
            <person name="Nolan M."/>
            <person name="Lucas S."/>
            <person name="Glavina Del Rio T."/>
            <person name="Tice H."/>
            <person name="Cheng J.F."/>
            <person name="Goodwin L."/>
            <person name="Pitluck S."/>
            <person name="Liolios K."/>
            <person name="Ivanova N."/>
            <person name="Mavromatis K."/>
            <person name="Mikhailova N."/>
            <person name="Pati A."/>
            <person name="Chen A."/>
            <person name="Palaniappan K."/>
            <person name="Land M."/>
            <person name="Hauser L."/>
            <person name="Chang Y.J."/>
            <person name="Jeffries C.D."/>
            <person name="Tindall B.J."/>
            <person name="Rohde M."/>
            <person name="Goker M."/>
            <person name="Woyke T."/>
            <person name="Bristow J."/>
            <person name="Eisen J.A."/>
            <person name="Markowitz V."/>
            <person name="Hugenholtz P."/>
            <person name="Kyrpides N.C."/>
            <person name="Klenk H.P."/>
            <person name="Lapidus A."/>
        </authorList>
    </citation>
    <scope>NUCLEOTIDE SEQUENCE [LARGE SCALE GENOMIC DNA]</scope>
    <source>
        <strain evidence="5">ATCC 43296 / DSM 3776 / IFAM 1008 / 290</strain>
    </source>
</reference>
<sequence>MHESAARTGRPTSPGALGGRVSRQSHRASPTWGTRIVALLAMANLAMVMFTSWLVWSVSERWWLGSVATYAPRELLLVSTGLLALVSLLWHRPSLLFHLFAGLWVILGVVDWSLAPLMEPEHASRFIEETFDDDNDPAPEPMTGRLRIASCNVQDYQPAFGDVLRDLEELPPDVVAFQESRSINPLCEDYFADWHKVQVEYFFVASKWPLEVLGHCDDSPFERSSGLVVKVAHPEHPFALANIHLMTARPGLRELTPGSILRGDGPAELAALTLMRSEEMQQLRHFIENARNGLPLIVVGDFNTPASSHVFQEAWGDLTGGFETAAIGPSHTAPCRPISFWPGTWPWSRIDHIRVTPEWKFHQFVTGDRNGSDHRLVACELELLPFD</sequence>
<dbReference type="HOGENOM" id="CLU_713421_0_0_0"/>
<evidence type="ECO:0000313" key="4">
    <source>
        <dbReference type="EMBL" id="ADG69687.1"/>
    </source>
</evidence>
<dbReference type="AlphaFoldDB" id="D5SX65"/>
<keyword evidence="4" id="KW-0269">Exonuclease</keyword>
<keyword evidence="2" id="KW-0812">Transmembrane</keyword>
<organism evidence="4 5">
    <name type="scientific">Planctopirus limnophila (strain ATCC 43296 / DSM 3776 / IFAM 1008 / Mu 290)</name>
    <name type="common">Planctomyces limnophilus</name>
    <dbReference type="NCBI Taxonomy" id="521674"/>
    <lineage>
        <taxon>Bacteria</taxon>
        <taxon>Pseudomonadati</taxon>
        <taxon>Planctomycetota</taxon>
        <taxon>Planctomycetia</taxon>
        <taxon>Planctomycetales</taxon>
        <taxon>Planctomycetaceae</taxon>
        <taxon>Planctopirus</taxon>
    </lineage>
</organism>
<feature type="transmembrane region" description="Helical" evidence="2">
    <location>
        <begin position="70"/>
        <end position="90"/>
    </location>
</feature>
<keyword evidence="4" id="KW-0378">Hydrolase</keyword>
<evidence type="ECO:0000259" key="3">
    <source>
        <dbReference type="Pfam" id="PF03372"/>
    </source>
</evidence>
<evidence type="ECO:0000256" key="2">
    <source>
        <dbReference type="SAM" id="Phobius"/>
    </source>
</evidence>
<name>D5SX65_PLAL2</name>
<keyword evidence="2" id="KW-1133">Transmembrane helix</keyword>
<dbReference type="KEGG" id="plm:Plim_3875"/>
<keyword evidence="4" id="KW-0540">Nuclease</keyword>
<accession>D5SX65</accession>
<evidence type="ECO:0000256" key="1">
    <source>
        <dbReference type="SAM" id="MobiDB-lite"/>
    </source>
</evidence>
<dbReference type="Gene3D" id="3.60.10.10">
    <property type="entry name" value="Endonuclease/exonuclease/phosphatase"/>
    <property type="match status" value="1"/>
</dbReference>
<dbReference type="SUPFAM" id="SSF56219">
    <property type="entry name" value="DNase I-like"/>
    <property type="match status" value="1"/>
</dbReference>
<dbReference type="InterPro" id="IPR036691">
    <property type="entry name" value="Endo/exonu/phosph_ase_sf"/>
</dbReference>
<dbReference type="STRING" id="521674.Plim_3875"/>
<proteinExistence type="predicted"/>
<keyword evidence="5" id="KW-1185">Reference proteome</keyword>
<evidence type="ECO:0000313" key="5">
    <source>
        <dbReference type="Proteomes" id="UP000002220"/>
    </source>
</evidence>